<name>A0A8X6INC0_9ARAC</name>
<proteinExistence type="predicted"/>
<evidence type="ECO:0000313" key="3">
    <source>
        <dbReference type="Proteomes" id="UP000886998"/>
    </source>
</evidence>
<accession>A0A8X6INC0</accession>
<evidence type="ECO:0000313" key="2">
    <source>
        <dbReference type="EMBL" id="GFS50385.1"/>
    </source>
</evidence>
<evidence type="ECO:0000256" key="1">
    <source>
        <dbReference type="SAM" id="MobiDB-lite"/>
    </source>
</evidence>
<comment type="caution">
    <text evidence="2">The sequence shown here is derived from an EMBL/GenBank/DDBJ whole genome shotgun (WGS) entry which is preliminary data.</text>
</comment>
<dbReference type="AlphaFoldDB" id="A0A8X6INC0"/>
<feature type="compositionally biased region" description="Basic and acidic residues" evidence="1">
    <location>
        <begin position="40"/>
        <end position="53"/>
    </location>
</feature>
<gene>
    <name evidence="2" type="primary">NCL1_49551</name>
    <name evidence="2" type="ORF">TNIN_184191</name>
</gene>
<reference evidence="2" key="1">
    <citation type="submission" date="2020-08" db="EMBL/GenBank/DDBJ databases">
        <title>Multicomponent nature underlies the extraordinary mechanical properties of spider dragline silk.</title>
        <authorList>
            <person name="Kono N."/>
            <person name="Nakamura H."/>
            <person name="Mori M."/>
            <person name="Yoshida Y."/>
            <person name="Ohtoshi R."/>
            <person name="Malay A.D."/>
            <person name="Moran D.A.P."/>
            <person name="Tomita M."/>
            <person name="Numata K."/>
            <person name="Arakawa K."/>
        </authorList>
    </citation>
    <scope>NUCLEOTIDE SEQUENCE</scope>
</reference>
<feature type="compositionally biased region" description="Basic and acidic residues" evidence="1">
    <location>
        <begin position="14"/>
        <end position="33"/>
    </location>
</feature>
<dbReference type="Proteomes" id="UP000886998">
    <property type="component" value="Unassembled WGS sequence"/>
</dbReference>
<feature type="compositionally biased region" description="Polar residues" evidence="1">
    <location>
        <begin position="71"/>
        <end position="100"/>
    </location>
</feature>
<protein>
    <submittedName>
        <fullName evidence="2">Uncharacterized protein</fullName>
    </submittedName>
</protein>
<organism evidence="2 3">
    <name type="scientific">Trichonephila inaurata madagascariensis</name>
    <dbReference type="NCBI Taxonomy" id="2747483"/>
    <lineage>
        <taxon>Eukaryota</taxon>
        <taxon>Metazoa</taxon>
        <taxon>Ecdysozoa</taxon>
        <taxon>Arthropoda</taxon>
        <taxon>Chelicerata</taxon>
        <taxon>Arachnida</taxon>
        <taxon>Araneae</taxon>
        <taxon>Araneomorphae</taxon>
        <taxon>Entelegynae</taxon>
        <taxon>Araneoidea</taxon>
        <taxon>Nephilidae</taxon>
        <taxon>Trichonephila</taxon>
        <taxon>Trichonephila inaurata</taxon>
    </lineage>
</organism>
<dbReference type="EMBL" id="BMAV01026442">
    <property type="protein sequence ID" value="GFS50385.1"/>
    <property type="molecule type" value="Genomic_DNA"/>
</dbReference>
<feature type="region of interest" description="Disordered" evidence="1">
    <location>
        <begin position="1"/>
        <end position="100"/>
    </location>
</feature>
<sequence>MPEQNTGRYNLRPIRTERVESRPSSEQIKDQRGPVRSRGRRDQQYRPYYKDQGYKQQSTSQSRQKTKRGRSSCQNSRIRGAQQQQRQEIGGKSTNRRSAS</sequence>
<keyword evidence="3" id="KW-1185">Reference proteome</keyword>